<feature type="transmembrane region" description="Helical" evidence="6">
    <location>
        <begin position="376"/>
        <end position="397"/>
    </location>
</feature>
<dbReference type="RefSeq" id="WP_193312266.1">
    <property type="nucleotide sequence ID" value="NZ_JBHSKZ010000002.1"/>
</dbReference>
<keyword evidence="5 6" id="KW-0472">Membrane</keyword>
<feature type="transmembrane region" description="Helical" evidence="6">
    <location>
        <begin position="253"/>
        <end position="272"/>
    </location>
</feature>
<keyword evidence="3 6" id="KW-0812">Transmembrane</keyword>
<dbReference type="AlphaFoldDB" id="A0A6I1GPD3"/>
<dbReference type="Pfam" id="PF07690">
    <property type="entry name" value="MFS_1"/>
    <property type="match status" value="2"/>
</dbReference>
<dbReference type="InterPro" id="IPR020846">
    <property type="entry name" value="MFS_dom"/>
</dbReference>
<keyword evidence="2" id="KW-1003">Cell membrane</keyword>
<sequence length="440" mass="46338">MAEQGNTAFSVPQQTASKRAASVSFWHQRRYASWMTADTTLRLAGALTSYAQPLIVFALSRSLELAGTVSTVAMLVTLVCMPFGGTLVDRHDRRRMMMLHAAAGAAIWALAAVLLALGRLNTPMFLVLTFIAVAVKGLMSEASDAMLRELVHGEQYAKARSVNEGRDATLDLLGGPLGGLLYGLGQWVPYVASMVSFIVGGVAAFLTGRPRPQASGSADGQATGRASRRRDRSFFADLAEGFRFVVSHKRLRLLTLLLCVSNFPLLGIQMGGELQLIHVHASPFVIGLLSSCVGGAALVGAALSTMLIGRMPTGAVIITSMVLPTLAMLPLVFVQSLPVLFVCVTLAVLATPMSSASVCGYVFAQTPDEFQGRVSSLVSVVSVSLGALSPAVASVLIERFGFGVLATVLVSLAAVCAVVALCSDGVRSIPKPQRWDEAAL</sequence>
<dbReference type="InterPro" id="IPR036259">
    <property type="entry name" value="MFS_trans_sf"/>
</dbReference>
<dbReference type="GO" id="GO:0022857">
    <property type="term" value="F:transmembrane transporter activity"/>
    <property type="evidence" value="ECO:0007669"/>
    <property type="project" value="InterPro"/>
</dbReference>
<organism evidence="8 9">
    <name type="scientific">Bifidobacterium leontopitheci</name>
    <dbReference type="NCBI Taxonomy" id="2650774"/>
    <lineage>
        <taxon>Bacteria</taxon>
        <taxon>Bacillati</taxon>
        <taxon>Actinomycetota</taxon>
        <taxon>Actinomycetes</taxon>
        <taxon>Bifidobacteriales</taxon>
        <taxon>Bifidobacteriaceae</taxon>
        <taxon>Bifidobacterium</taxon>
    </lineage>
</organism>
<dbReference type="CDD" id="cd06173">
    <property type="entry name" value="MFS_MefA_like"/>
    <property type="match status" value="1"/>
</dbReference>
<keyword evidence="4 6" id="KW-1133">Transmembrane helix</keyword>
<feature type="transmembrane region" description="Helical" evidence="6">
    <location>
        <begin position="339"/>
        <end position="364"/>
    </location>
</feature>
<feature type="transmembrane region" description="Helical" evidence="6">
    <location>
        <begin position="190"/>
        <end position="208"/>
    </location>
</feature>
<feature type="domain" description="Major facilitator superfamily (MFS) profile" evidence="7">
    <location>
        <begin position="1"/>
        <end position="431"/>
    </location>
</feature>
<dbReference type="InterPro" id="IPR011701">
    <property type="entry name" value="MFS"/>
</dbReference>
<comment type="caution">
    <text evidence="8">The sequence shown here is derived from an EMBL/GenBank/DDBJ whole genome shotgun (WGS) entry which is preliminary data.</text>
</comment>
<dbReference type="Proteomes" id="UP000441772">
    <property type="component" value="Unassembled WGS sequence"/>
</dbReference>
<feature type="transmembrane region" description="Helical" evidence="6">
    <location>
        <begin position="315"/>
        <end position="333"/>
    </location>
</feature>
<evidence type="ECO:0000256" key="4">
    <source>
        <dbReference type="ARBA" id="ARBA00022989"/>
    </source>
</evidence>
<dbReference type="EMBL" id="WBVT01000003">
    <property type="protein sequence ID" value="KAB7791147.1"/>
    <property type="molecule type" value="Genomic_DNA"/>
</dbReference>
<comment type="subcellular location">
    <subcellularLocation>
        <location evidence="1">Cell membrane</location>
        <topology evidence="1">Multi-pass membrane protein</topology>
    </subcellularLocation>
</comment>
<evidence type="ECO:0000256" key="1">
    <source>
        <dbReference type="ARBA" id="ARBA00004651"/>
    </source>
</evidence>
<evidence type="ECO:0000256" key="5">
    <source>
        <dbReference type="ARBA" id="ARBA00023136"/>
    </source>
</evidence>
<accession>A0A6I1GPD3</accession>
<dbReference type="PROSITE" id="PS50850">
    <property type="entry name" value="MFS"/>
    <property type="match status" value="1"/>
</dbReference>
<dbReference type="PANTHER" id="PTHR23513:SF11">
    <property type="entry name" value="STAPHYLOFERRIN A TRANSPORTER"/>
    <property type="match status" value="1"/>
</dbReference>
<dbReference type="SUPFAM" id="SSF103473">
    <property type="entry name" value="MFS general substrate transporter"/>
    <property type="match status" value="1"/>
</dbReference>
<dbReference type="Gene3D" id="1.20.1250.20">
    <property type="entry name" value="MFS general substrate transporter like domains"/>
    <property type="match status" value="1"/>
</dbReference>
<feature type="transmembrane region" description="Helical" evidence="6">
    <location>
        <begin position="284"/>
        <end position="308"/>
    </location>
</feature>
<name>A0A6I1GPD3_9BIFI</name>
<evidence type="ECO:0000313" key="9">
    <source>
        <dbReference type="Proteomes" id="UP000441772"/>
    </source>
</evidence>
<feature type="transmembrane region" description="Helical" evidence="6">
    <location>
        <begin position="65"/>
        <end position="85"/>
    </location>
</feature>
<evidence type="ECO:0000256" key="3">
    <source>
        <dbReference type="ARBA" id="ARBA00022692"/>
    </source>
</evidence>
<dbReference type="PANTHER" id="PTHR23513">
    <property type="entry name" value="INTEGRAL MEMBRANE EFFLUX PROTEIN-RELATED"/>
    <property type="match status" value="1"/>
</dbReference>
<evidence type="ECO:0000256" key="2">
    <source>
        <dbReference type="ARBA" id="ARBA00022475"/>
    </source>
</evidence>
<feature type="transmembrane region" description="Helical" evidence="6">
    <location>
        <begin position="97"/>
        <end position="117"/>
    </location>
</feature>
<evidence type="ECO:0000259" key="7">
    <source>
        <dbReference type="PROSITE" id="PS50850"/>
    </source>
</evidence>
<protein>
    <submittedName>
        <fullName evidence="8">MFS transporter</fullName>
    </submittedName>
</protein>
<evidence type="ECO:0000256" key="6">
    <source>
        <dbReference type="SAM" id="Phobius"/>
    </source>
</evidence>
<evidence type="ECO:0000313" key="8">
    <source>
        <dbReference type="EMBL" id="KAB7791147.1"/>
    </source>
</evidence>
<keyword evidence="9" id="KW-1185">Reference proteome</keyword>
<gene>
    <name evidence="8" type="ORF">F7D09_0313</name>
</gene>
<feature type="transmembrane region" description="Helical" evidence="6">
    <location>
        <begin position="403"/>
        <end position="422"/>
    </location>
</feature>
<dbReference type="GO" id="GO:0005886">
    <property type="term" value="C:plasma membrane"/>
    <property type="evidence" value="ECO:0007669"/>
    <property type="project" value="UniProtKB-SubCell"/>
</dbReference>
<reference evidence="8 9" key="1">
    <citation type="submission" date="2019-09" db="EMBL/GenBank/DDBJ databases">
        <title>Characterization of the phylogenetic diversity of two novel species belonging to the genus Bifidobacterium: Bifidobacterium cebidarum sp. nov. and Bifidobacterium leontopitheci sp. nov.</title>
        <authorList>
            <person name="Lugli G.A."/>
            <person name="Duranti S."/>
            <person name="Milani C."/>
            <person name="Turroni F."/>
            <person name="Ventura M."/>
        </authorList>
    </citation>
    <scope>NUCLEOTIDE SEQUENCE [LARGE SCALE GENOMIC DNA]</scope>
    <source>
        <strain evidence="8 9">LMG 31471</strain>
    </source>
</reference>
<proteinExistence type="predicted"/>